<dbReference type="PANTHER" id="PTHR15680:SF9">
    <property type="entry name" value="LARGE RIBOSOMAL SUBUNIT PROTEIN BL19M"/>
    <property type="match status" value="1"/>
</dbReference>
<reference evidence="9" key="1">
    <citation type="submission" date="2017-09" db="EMBL/GenBank/DDBJ databases">
        <title>Depth-based differentiation of microbial function through sediment-hosted aquifers and enrichment of novel symbionts in the deep terrestrial subsurface.</title>
        <authorList>
            <person name="Probst A.J."/>
            <person name="Ladd B."/>
            <person name="Jarett J.K."/>
            <person name="Geller-Mcgrath D.E."/>
            <person name="Sieber C.M.K."/>
            <person name="Emerson J.B."/>
            <person name="Anantharaman K."/>
            <person name="Thomas B.C."/>
            <person name="Malmstrom R."/>
            <person name="Stieglmeier M."/>
            <person name="Klingl A."/>
            <person name="Woyke T."/>
            <person name="Ryan C.M."/>
            <person name="Banfield J.F."/>
        </authorList>
    </citation>
    <scope>NUCLEOTIDE SEQUENCE [LARGE SCALE GENOMIC DNA]</scope>
</reference>
<organism evidence="8 9">
    <name type="scientific">Candidatus Berkelbacteria bacterium CG10_big_fil_rev_8_21_14_0_10_43_13</name>
    <dbReference type="NCBI Taxonomy" id="1974514"/>
    <lineage>
        <taxon>Bacteria</taxon>
        <taxon>Candidatus Berkelbacteria</taxon>
    </lineage>
</organism>
<dbReference type="NCBIfam" id="TIGR01024">
    <property type="entry name" value="rplS_bact"/>
    <property type="match status" value="1"/>
</dbReference>
<evidence type="ECO:0000313" key="9">
    <source>
        <dbReference type="Proteomes" id="UP000231382"/>
    </source>
</evidence>
<name>A0A2H0W7D3_9BACT</name>
<dbReference type="Proteomes" id="UP000231382">
    <property type="component" value="Unassembled WGS sequence"/>
</dbReference>
<dbReference type="GO" id="GO:0022625">
    <property type="term" value="C:cytosolic large ribosomal subunit"/>
    <property type="evidence" value="ECO:0007669"/>
    <property type="project" value="TreeGrafter"/>
</dbReference>
<evidence type="ECO:0000256" key="4">
    <source>
        <dbReference type="ARBA" id="ARBA00035171"/>
    </source>
</evidence>
<gene>
    <name evidence="5" type="primary">rplS</name>
    <name evidence="8" type="ORF">COT78_00495</name>
</gene>
<evidence type="ECO:0000256" key="7">
    <source>
        <dbReference type="SAM" id="Coils"/>
    </source>
</evidence>
<proteinExistence type="inferred from homology"/>
<dbReference type="InterPro" id="IPR038657">
    <property type="entry name" value="Ribosomal_bL19_sf"/>
</dbReference>
<dbReference type="Gene3D" id="2.30.30.790">
    <property type="match status" value="1"/>
</dbReference>
<evidence type="ECO:0000256" key="3">
    <source>
        <dbReference type="ARBA" id="ARBA00023274"/>
    </source>
</evidence>
<dbReference type="HAMAP" id="MF_00402">
    <property type="entry name" value="Ribosomal_bL19"/>
    <property type="match status" value="1"/>
</dbReference>
<dbReference type="InterPro" id="IPR001857">
    <property type="entry name" value="Ribosomal_bL19"/>
</dbReference>
<evidence type="ECO:0000256" key="6">
    <source>
        <dbReference type="RuleBase" id="RU000559"/>
    </source>
</evidence>
<sequence>MESILTKYAKKNIPELRSGDTVKVSVKVREGAKERVQAFEGLVIAVQHGKGLDGSFTVRKESFGIGVERVFPLHSPRIVKVERIKQSKVRQSKLYYMRELSGKNARLKDLNRDNVVWEEKGAEEELAKIDAEKAAIAEAEAAKKAAEEAENEAKVAALAGDRVVEDEKGK</sequence>
<dbReference type="AlphaFoldDB" id="A0A2H0W7D3"/>
<dbReference type="GO" id="GO:0006412">
    <property type="term" value="P:translation"/>
    <property type="evidence" value="ECO:0007669"/>
    <property type="project" value="UniProtKB-UniRule"/>
</dbReference>
<comment type="similarity">
    <text evidence="1 5 6">Belongs to the bacterial ribosomal protein bL19 family.</text>
</comment>
<keyword evidence="7" id="KW-0175">Coiled coil</keyword>
<dbReference type="PANTHER" id="PTHR15680">
    <property type="entry name" value="RIBOSOMAL PROTEIN L19"/>
    <property type="match status" value="1"/>
</dbReference>
<evidence type="ECO:0000256" key="5">
    <source>
        <dbReference type="HAMAP-Rule" id="MF_00402"/>
    </source>
</evidence>
<comment type="function">
    <text evidence="5 6">This protein is located at the 30S-50S ribosomal subunit interface and may play a role in the structure and function of the aminoacyl-tRNA binding site.</text>
</comment>
<dbReference type="SUPFAM" id="SSF50104">
    <property type="entry name" value="Translation proteins SH3-like domain"/>
    <property type="match status" value="1"/>
</dbReference>
<dbReference type="PRINTS" id="PR00061">
    <property type="entry name" value="RIBOSOMALL19"/>
</dbReference>
<feature type="coiled-coil region" evidence="7">
    <location>
        <begin position="122"/>
        <end position="159"/>
    </location>
</feature>
<evidence type="ECO:0000313" key="8">
    <source>
        <dbReference type="EMBL" id="PIS08013.1"/>
    </source>
</evidence>
<keyword evidence="3 5" id="KW-0687">Ribonucleoprotein</keyword>
<accession>A0A2H0W7D3</accession>
<dbReference type="EMBL" id="PEZW01000005">
    <property type="protein sequence ID" value="PIS08013.1"/>
    <property type="molecule type" value="Genomic_DNA"/>
</dbReference>
<dbReference type="GO" id="GO:0003735">
    <property type="term" value="F:structural constituent of ribosome"/>
    <property type="evidence" value="ECO:0007669"/>
    <property type="project" value="InterPro"/>
</dbReference>
<protein>
    <recommendedName>
        <fullName evidence="4 5">Large ribosomal subunit protein bL19</fullName>
    </recommendedName>
</protein>
<keyword evidence="2 5" id="KW-0689">Ribosomal protein</keyword>
<dbReference type="InterPro" id="IPR008991">
    <property type="entry name" value="Translation_prot_SH3-like_sf"/>
</dbReference>
<dbReference type="Pfam" id="PF01245">
    <property type="entry name" value="Ribosomal_L19"/>
    <property type="match status" value="1"/>
</dbReference>
<comment type="caution">
    <text evidence="8">The sequence shown here is derived from an EMBL/GenBank/DDBJ whole genome shotgun (WGS) entry which is preliminary data.</text>
</comment>
<evidence type="ECO:0000256" key="2">
    <source>
        <dbReference type="ARBA" id="ARBA00022980"/>
    </source>
</evidence>
<evidence type="ECO:0000256" key="1">
    <source>
        <dbReference type="ARBA" id="ARBA00005781"/>
    </source>
</evidence>